<dbReference type="Pfam" id="PF00646">
    <property type="entry name" value="F-box"/>
    <property type="match status" value="1"/>
</dbReference>
<dbReference type="SMART" id="SM00579">
    <property type="entry name" value="FBD"/>
    <property type="match status" value="2"/>
</dbReference>
<dbReference type="Proteomes" id="UP000824890">
    <property type="component" value="Unassembled WGS sequence"/>
</dbReference>
<sequence>MTRKKNSTGPYYFLSRPCVCHWLETYRCRRLTPALIEYIYLERELLTSNTLVKLTLSGGISLEVDHVYFPALKSLSLISVSGLGCPDYCDLLDGSPVLGDLYICDDAYPYNSPCCSTIMMSKSIKRLVVFTHLPDSQVYHDAMLFSVPSLVYLDYSTFVFENHECVALDLLVEARLNLKLWEESTSHYDYSDDDDDDYIYDDQPKMPIFCDVTNKTLHFCCKSMPVFNNLLNLSIESDKEKGWQVMPVLLKSCPRLHTLVIKGLVHRVTNKCGDACACTPVKHKEEEEEVCCLLTCQVKVLEISDYRASSEEVKQMRHFLGKLKCFESVKISRLPDEILGIILSLVPTKTAASTSVLSKRWRNLLCLVDSLSFDELNDEEKEEDQEDAMSSSQPFHDFMEKTFALLSNSPIKKVSLSHLPFHYSDHSRVYSWIYTAMDRGLLELHLHAYACVLLKKELLTSNTLVKLTLSGEYCLEVKRVYFPVLKSLSLEFLELDYPDYHRLLDGCPTLEELFVADDDDHSNPLCCGAVVKSESLKRLVVSIVLPDSQEDHNSMLLDTPSLVYLKYTSYVFKEHDAVGLDLLVEARLDLSLWESTSDYDDDHDDDVDDEKEDDNETDDDDDDEPKMPIFGDVTKLVVGITNITTLHLSADSLETFHFCCESMPVFNNLLNLSIESDKEKGWQVMPILLKSCPRLHTFEIKGLVHRETNKCGDACACIPGKHKEGVEEVCCLLTCQVKVLEISDYIGSSQELKQMRHFLGKLKFLESVDVSIDANNDNSELLRNNLLTLPRISSKCNIQFI</sequence>
<evidence type="ECO:0000313" key="3">
    <source>
        <dbReference type="EMBL" id="KAH0897986.1"/>
    </source>
</evidence>
<reference evidence="3 4" key="1">
    <citation type="submission" date="2021-05" db="EMBL/GenBank/DDBJ databases">
        <title>Genome Assembly of Synthetic Allotetraploid Brassica napus Reveals Homoeologous Exchanges between Subgenomes.</title>
        <authorList>
            <person name="Davis J.T."/>
        </authorList>
    </citation>
    <scope>NUCLEOTIDE SEQUENCE [LARGE SCALE GENOMIC DNA]</scope>
    <source>
        <strain evidence="4">cv. Da-Ae</strain>
        <tissue evidence="3">Seedling</tissue>
    </source>
</reference>
<evidence type="ECO:0000259" key="2">
    <source>
        <dbReference type="PROSITE" id="PS50181"/>
    </source>
</evidence>
<name>A0ABQ8AZN1_BRANA</name>
<dbReference type="EMBL" id="JAGKQM010000012">
    <property type="protein sequence ID" value="KAH0897986.1"/>
    <property type="molecule type" value="Genomic_DNA"/>
</dbReference>
<accession>A0ABQ8AZN1</accession>
<dbReference type="InterPro" id="IPR055294">
    <property type="entry name" value="FBL60-like"/>
</dbReference>
<dbReference type="InterPro" id="IPR006566">
    <property type="entry name" value="FBD"/>
</dbReference>
<feature type="compositionally biased region" description="Acidic residues" evidence="1">
    <location>
        <begin position="599"/>
        <end position="624"/>
    </location>
</feature>
<feature type="domain" description="F-box" evidence="2">
    <location>
        <begin position="328"/>
        <end position="376"/>
    </location>
</feature>
<dbReference type="InterPro" id="IPR055411">
    <property type="entry name" value="LRR_FXL15/At3g58940/PEG3-like"/>
</dbReference>
<dbReference type="InterPro" id="IPR001810">
    <property type="entry name" value="F-box_dom"/>
</dbReference>
<organism evidence="3 4">
    <name type="scientific">Brassica napus</name>
    <name type="common">Rape</name>
    <dbReference type="NCBI Taxonomy" id="3708"/>
    <lineage>
        <taxon>Eukaryota</taxon>
        <taxon>Viridiplantae</taxon>
        <taxon>Streptophyta</taxon>
        <taxon>Embryophyta</taxon>
        <taxon>Tracheophyta</taxon>
        <taxon>Spermatophyta</taxon>
        <taxon>Magnoliopsida</taxon>
        <taxon>eudicotyledons</taxon>
        <taxon>Gunneridae</taxon>
        <taxon>Pentapetalae</taxon>
        <taxon>rosids</taxon>
        <taxon>malvids</taxon>
        <taxon>Brassicales</taxon>
        <taxon>Brassicaceae</taxon>
        <taxon>Brassiceae</taxon>
        <taxon>Brassica</taxon>
    </lineage>
</organism>
<gene>
    <name evidence="3" type="ORF">HID58_047554</name>
</gene>
<dbReference type="Gene3D" id="1.20.1280.50">
    <property type="match status" value="1"/>
</dbReference>
<dbReference type="Pfam" id="PF24758">
    <property type="entry name" value="LRR_At5g56370"/>
    <property type="match status" value="1"/>
</dbReference>
<dbReference type="CDD" id="cd22160">
    <property type="entry name" value="F-box_AtFBL13-like"/>
    <property type="match status" value="1"/>
</dbReference>
<dbReference type="InterPro" id="IPR053781">
    <property type="entry name" value="F-box_AtFBL13-like"/>
</dbReference>
<dbReference type="SUPFAM" id="SSF52047">
    <property type="entry name" value="RNI-like"/>
    <property type="match status" value="1"/>
</dbReference>
<dbReference type="SUPFAM" id="SSF81383">
    <property type="entry name" value="F-box domain"/>
    <property type="match status" value="1"/>
</dbReference>
<dbReference type="PROSITE" id="PS50181">
    <property type="entry name" value="FBOX"/>
    <property type="match status" value="1"/>
</dbReference>
<evidence type="ECO:0000313" key="4">
    <source>
        <dbReference type="Proteomes" id="UP000824890"/>
    </source>
</evidence>
<feature type="region of interest" description="Disordered" evidence="1">
    <location>
        <begin position="599"/>
        <end position="627"/>
    </location>
</feature>
<proteinExistence type="predicted"/>
<keyword evidence="4" id="KW-1185">Reference proteome</keyword>
<dbReference type="InterPro" id="IPR036047">
    <property type="entry name" value="F-box-like_dom_sf"/>
</dbReference>
<evidence type="ECO:0000256" key="1">
    <source>
        <dbReference type="SAM" id="MobiDB-lite"/>
    </source>
</evidence>
<comment type="caution">
    <text evidence="3">The sequence shown here is derived from an EMBL/GenBank/DDBJ whole genome shotgun (WGS) entry which is preliminary data.</text>
</comment>
<protein>
    <recommendedName>
        <fullName evidence="2">F-box domain-containing protein</fullName>
    </recommendedName>
</protein>
<dbReference type="PANTHER" id="PTHR31293">
    <property type="entry name" value="RNI-LIKE SUPERFAMILY PROTEIN"/>
    <property type="match status" value="1"/>
</dbReference>
<dbReference type="PANTHER" id="PTHR31293:SF12">
    <property type="entry name" value="RNI-LIKE SUPERFAMILY PROTEIN"/>
    <property type="match status" value="1"/>
</dbReference>